<evidence type="ECO:0000313" key="4">
    <source>
        <dbReference type="EMBL" id="OXA87317.1"/>
    </source>
</evidence>
<dbReference type="InterPro" id="IPR001387">
    <property type="entry name" value="Cro/C1-type_HTH"/>
</dbReference>
<evidence type="ECO:0000313" key="3">
    <source>
        <dbReference type="EMBL" id="KFF09847.1"/>
    </source>
</evidence>
<name>A0A085ZZI3_FLAHY</name>
<comment type="caution">
    <text evidence="3">The sequence shown here is derived from an EMBL/GenBank/DDBJ whole genome shotgun (WGS) entry which is preliminary data.</text>
</comment>
<keyword evidence="1" id="KW-0238">DNA-binding</keyword>
<dbReference type="eggNOG" id="COG3093">
    <property type="taxonomic scope" value="Bacteria"/>
</dbReference>
<sequence>MVRKMRNVHPGEILKMELIDGRKFSISKIAELLDTPISDISNVLNGNVEVSPMIALKLEKVFGGTADSFLRLQTGYDLEEFKKRFKP</sequence>
<evidence type="ECO:0000313" key="6">
    <source>
        <dbReference type="Proteomes" id="UP000198424"/>
    </source>
</evidence>
<dbReference type="OrthoDB" id="3174593at2"/>
<evidence type="ECO:0000256" key="1">
    <source>
        <dbReference type="ARBA" id="ARBA00023125"/>
    </source>
</evidence>
<dbReference type="PANTHER" id="PTHR36924">
    <property type="entry name" value="ANTITOXIN HIGA-1"/>
    <property type="match status" value="1"/>
</dbReference>
<dbReference type="GO" id="GO:0003677">
    <property type="term" value="F:DNA binding"/>
    <property type="evidence" value="ECO:0007669"/>
    <property type="project" value="UniProtKB-KW"/>
</dbReference>
<dbReference type="EMBL" id="JPRM01000045">
    <property type="protein sequence ID" value="KFF09847.1"/>
    <property type="molecule type" value="Genomic_DNA"/>
</dbReference>
<organism evidence="3 5">
    <name type="scientific">Flavobacterium hydatis</name>
    <name type="common">Cytophaga aquatilis</name>
    <dbReference type="NCBI Taxonomy" id="991"/>
    <lineage>
        <taxon>Bacteria</taxon>
        <taxon>Pseudomonadati</taxon>
        <taxon>Bacteroidota</taxon>
        <taxon>Flavobacteriia</taxon>
        <taxon>Flavobacteriales</taxon>
        <taxon>Flavobacteriaceae</taxon>
        <taxon>Flavobacterium</taxon>
    </lineage>
</organism>
<dbReference type="AlphaFoldDB" id="A0A085ZZI3"/>
<reference evidence="3 5" key="1">
    <citation type="submission" date="2014-07" db="EMBL/GenBank/DDBJ databases">
        <title>Genome of Flavobacterium hydatis DSM 2063.</title>
        <authorList>
            <person name="Pipes S.E."/>
            <person name="Stropko S.J."/>
            <person name="Newman J.D."/>
        </authorList>
    </citation>
    <scope>NUCLEOTIDE SEQUENCE [LARGE SCALE GENOMIC DNA]</scope>
    <source>
        <strain evidence="3 5">DSM 2063</strain>
    </source>
</reference>
<dbReference type="Proteomes" id="UP000028712">
    <property type="component" value="Unassembled WGS sequence"/>
</dbReference>
<evidence type="ECO:0000313" key="5">
    <source>
        <dbReference type="Proteomes" id="UP000028712"/>
    </source>
</evidence>
<dbReference type="PROSITE" id="PS50943">
    <property type="entry name" value="HTH_CROC1"/>
    <property type="match status" value="1"/>
</dbReference>
<reference evidence="4 6" key="2">
    <citation type="submission" date="2016-11" db="EMBL/GenBank/DDBJ databases">
        <title>Whole genomes of Flavobacteriaceae.</title>
        <authorList>
            <person name="Stine C."/>
            <person name="Li C."/>
            <person name="Tadesse D."/>
        </authorList>
    </citation>
    <scope>NUCLEOTIDE SEQUENCE [LARGE SCALE GENOMIC DNA]</scope>
    <source>
        <strain evidence="4 6">ATCC 29551</strain>
    </source>
</reference>
<feature type="domain" description="HTH cro/C1-type" evidence="2">
    <location>
        <begin position="22"/>
        <end position="69"/>
    </location>
</feature>
<dbReference type="NCBIfam" id="TIGR02607">
    <property type="entry name" value="antidote_HigA"/>
    <property type="match status" value="1"/>
</dbReference>
<evidence type="ECO:0000259" key="2">
    <source>
        <dbReference type="PROSITE" id="PS50943"/>
    </source>
</evidence>
<protein>
    <submittedName>
        <fullName evidence="4">Transcriptional regulator</fullName>
    </submittedName>
</protein>
<dbReference type="Proteomes" id="UP000198424">
    <property type="component" value="Unassembled WGS sequence"/>
</dbReference>
<dbReference type="Gene3D" id="1.10.260.40">
    <property type="entry name" value="lambda repressor-like DNA-binding domains"/>
    <property type="match status" value="1"/>
</dbReference>
<gene>
    <name evidence="4" type="ORF">B0A62_22815</name>
    <name evidence="3" type="ORF">IW20_22320</name>
</gene>
<dbReference type="SUPFAM" id="SSF47413">
    <property type="entry name" value="lambda repressor-like DNA-binding domains"/>
    <property type="match status" value="1"/>
</dbReference>
<keyword evidence="6" id="KW-1185">Reference proteome</keyword>
<dbReference type="CDD" id="cd00093">
    <property type="entry name" value="HTH_XRE"/>
    <property type="match status" value="1"/>
</dbReference>
<dbReference type="EMBL" id="MUGY01000040">
    <property type="protein sequence ID" value="OXA87317.1"/>
    <property type="molecule type" value="Genomic_DNA"/>
</dbReference>
<dbReference type="PANTHER" id="PTHR36924:SF1">
    <property type="entry name" value="ANTITOXIN HIGA-1"/>
    <property type="match status" value="1"/>
</dbReference>
<dbReference type="InterPro" id="IPR013430">
    <property type="entry name" value="Toxin_antidote_HigA"/>
</dbReference>
<proteinExistence type="predicted"/>
<accession>A0A085ZZI3</accession>
<dbReference type="InterPro" id="IPR010982">
    <property type="entry name" value="Lambda_DNA-bd_dom_sf"/>
</dbReference>